<dbReference type="EMBL" id="JAGTUF010000023">
    <property type="protein sequence ID" value="MBR9973448.1"/>
    <property type="molecule type" value="Genomic_DNA"/>
</dbReference>
<protein>
    <submittedName>
        <fullName evidence="1">Uncharacterized protein</fullName>
    </submittedName>
</protein>
<proteinExistence type="predicted"/>
<reference evidence="1 2" key="1">
    <citation type="submission" date="2021-04" db="EMBL/GenBank/DDBJ databases">
        <title>Magnetospirillum sulfuroxidans sp. nov., a facultative chemolithoautotrophic sulfur-oxidizing alphaproteobacterium isolated from freshwater sediment and proposals for Paramagetospirillum gen. nov., and Magnetospirillaceae fam. nov.</title>
        <authorList>
            <person name="Koziaeva V."/>
            <person name="Geelhoed J.S."/>
            <person name="Sorokin D.Y."/>
            <person name="Grouzdev D.S."/>
        </authorList>
    </citation>
    <scope>NUCLEOTIDE SEQUENCE [LARGE SCALE GENOMIC DNA]</scope>
    <source>
        <strain evidence="1 2">J10</strain>
    </source>
</reference>
<keyword evidence="2" id="KW-1185">Reference proteome</keyword>
<dbReference type="Proteomes" id="UP000680714">
    <property type="component" value="Unassembled WGS sequence"/>
</dbReference>
<accession>A0ABS5II59</accession>
<evidence type="ECO:0000313" key="2">
    <source>
        <dbReference type="Proteomes" id="UP000680714"/>
    </source>
</evidence>
<sequence>MTAQTMNQQYHLILADIAMAAAIKTHDPQYVFYTGSAGYVAGSIRDQWLADTSDQRLVMRVVAMANAGVGSLQAMEPERLAKLADQYGVPVGQDLAGMIAGHFDAKREAWLSYTR</sequence>
<evidence type="ECO:0000313" key="1">
    <source>
        <dbReference type="EMBL" id="MBR9973448.1"/>
    </source>
</evidence>
<organism evidence="1 2">
    <name type="scientific">Magnetospirillum sulfuroxidans</name>
    <dbReference type="NCBI Taxonomy" id="611300"/>
    <lineage>
        <taxon>Bacteria</taxon>
        <taxon>Pseudomonadati</taxon>
        <taxon>Pseudomonadota</taxon>
        <taxon>Alphaproteobacteria</taxon>
        <taxon>Rhodospirillales</taxon>
        <taxon>Rhodospirillaceae</taxon>
        <taxon>Magnetospirillum</taxon>
    </lineage>
</organism>
<name>A0ABS5II59_9PROT</name>
<gene>
    <name evidence="1" type="ORF">KEC16_17110</name>
</gene>
<dbReference type="RefSeq" id="WP_211551181.1">
    <property type="nucleotide sequence ID" value="NZ_JAGTUF010000023.1"/>
</dbReference>
<comment type="caution">
    <text evidence="1">The sequence shown here is derived from an EMBL/GenBank/DDBJ whole genome shotgun (WGS) entry which is preliminary data.</text>
</comment>